<feature type="compositionally biased region" description="Basic and acidic residues" evidence="1">
    <location>
        <begin position="1"/>
        <end position="28"/>
    </location>
</feature>
<feature type="region of interest" description="Disordered" evidence="1">
    <location>
        <begin position="1"/>
        <end position="33"/>
    </location>
</feature>
<reference evidence="2" key="1">
    <citation type="submission" date="2021-06" db="EMBL/GenBank/DDBJ databases">
        <authorList>
            <person name="Kallberg Y."/>
            <person name="Tangrot J."/>
            <person name="Rosling A."/>
        </authorList>
    </citation>
    <scope>NUCLEOTIDE SEQUENCE</scope>
    <source>
        <strain evidence="2">FL966</strain>
    </source>
</reference>
<dbReference type="AlphaFoldDB" id="A0A9N9KKF2"/>
<accession>A0A9N9KKF2</accession>
<name>A0A9N9KKF2_9GLOM</name>
<evidence type="ECO:0000256" key="1">
    <source>
        <dbReference type="SAM" id="MobiDB-lite"/>
    </source>
</evidence>
<dbReference type="EMBL" id="CAJVQA010085693">
    <property type="protein sequence ID" value="CAG8838916.1"/>
    <property type="molecule type" value="Genomic_DNA"/>
</dbReference>
<dbReference type="OrthoDB" id="10613979at2759"/>
<evidence type="ECO:0000313" key="3">
    <source>
        <dbReference type="Proteomes" id="UP000789759"/>
    </source>
</evidence>
<protein>
    <submittedName>
        <fullName evidence="2">22402_t:CDS:1</fullName>
    </submittedName>
</protein>
<organism evidence="2 3">
    <name type="scientific">Cetraspora pellucida</name>
    <dbReference type="NCBI Taxonomy" id="1433469"/>
    <lineage>
        <taxon>Eukaryota</taxon>
        <taxon>Fungi</taxon>
        <taxon>Fungi incertae sedis</taxon>
        <taxon>Mucoromycota</taxon>
        <taxon>Glomeromycotina</taxon>
        <taxon>Glomeromycetes</taxon>
        <taxon>Diversisporales</taxon>
        <taxon>Gigasporaceae</taxon>
        <taxon>Cetraspora</taxon>
    </lineage>
</organism>
<comment type="caution">
    <text evidence="2">The sequence shown here is derived from an EMBL/GenBank/DDBJ whole genome shotgun (WGS) entry which is preliminary data.</text>
</comment>
<dbReference type="Proteomes" id="UP000789759">
    <property type="component" value="Unassembled WGS sequence"/>
</dbReference>
<keyword evidence="3" id="KW-1185">Reference proteome</keyword>
<feature type="non-terminal residue" evidence="2">
    <location>
        <position position="1"/>
    </location>
</feature>
<gene>
    <name evidence="2" type="ORF">CPELLU_LOCUS21771</name>
</gene>
<proteinExistence type="predicted"/>
<evidence type="ECO:0000313" key="2">
    <source>
        <dbReference type="EMBL" id="CAG8838916.1"/>
    </source>
</evidence>
<sequence length="89" mass="9871">SSDAEGEGHTEDDAKSDNEEDNKNDKSNEGSIVTKTSKWVNQFSIPAFLQEVSQDIINQCVILASITQDTKFDKIEINPTKKIATLKNN</sequence>